<dbReference type="AlphaFoldDB" id="A0A8X6REX5"/>
<dbReference type="EMBL" id="BMAU01021123">
    <property type="protein sequence ID" value="GFX91297.1"/>
    <property type="molecule type" value="Genomic_DNA"/>
</dbReference>
<sequence>MDGKGLVLPGLTTDDIAKHARFLILSLPNKDMMKKSPFVIHKVLIGIGGEPKSIKRLRSGDLLIETSSAVQTKYFFLAKTCLDSPLTISPHKSLNSSRGVISEPDLLSTPETEILDGFSDQDVIQSPHHLRRLNSSAEIPTIQIKSLLPIPIPTTSPSNNLNTFASSLLTEVAPVLTAANKSATLSKEVESSVSSSESAAPASNDTHFNASQIQKQLRKDSSGSEIPLWEFDEMDGESRSYQETGYPSESISCSTKWKMECLLHGRNSSPEHHLFHSKESLTLFFIP</sequence>
<dbReference type="Proteomes" id="UP000887159">
    <property type="component" value="Unassembled WGS sequence"/>
</dbReference>
<accession>A0A8X6REX5</accession>
<name>A0A8X6REX5_TRICX</name>
<feature type="region of interest" description="Disordered" evidence="1">
    <location>
        <begin position="194"/>
        <end position="227"/>
    </location>
</feature>
<gene>
    <name evidence="2" type="primary">AVEN_181476_1</name>
    <name evidence="2" type="ORF">TNCV_1247121</name>
</gene>
<evidence type="ECO:0000313" key="2">
    <source>
        <dbReference type="EMBL" id="GFX91297.1"/>
    </source>
</evidence>
<feature type="compositionally biased region" description="Polar residues" evidence="1">
    <location>
        <begin position="204"/>
        <end position="215"/>
    </location>
</feature>
<reference evidence="2" key="1">
    <citation type="submission" date="2020-08" db="EMBL/GenBank/DDBJ databases">
        <title>Multicomponent nature underlies the extraordinary mechanical properties of spider dragline silk.</title>
        <authorList>
            <person name="Kono N."/>
            <person name="Nakamura H."/>
            <person name="Mori M."/>
            <person name="Yoshida Y."/>
            <person name="Ohtoshi R."/>
            <person name="Malay A.D."/>
            <person name="Moran D.A.P."/>
            <person name="Tomita M."/>
            <person name="Numata K."/>
            <person name="Arakawa K."/>
        </authorList>
    </citation>
    <scope>NUCLEOTIDE SEQUENCE</scope>
</reference>
<evidence type="ECO:0000256" key="1">
    <source>
        <dbReference type="SAM" id="MobiDB-lite"/>
    </source>
</evidence>
<feature type="compositionally biased region" description="Low complexity" evidence="1">
    <location>
        <begin position="194"/>
        <end position="203"/>
    </location>
</feature>
<evidence type="ECO:0000313" key="3">
    <source>
        <dbReference type="Proteomes" id="UP000887159"/>
    </source>
</evidence>
<proteinExistence type="predicted"/>
<keyword evidence="3" id="KW-1185">Reference proteome</keyword>
<protein>
    <submittedName>
        <fullName evidence="2">Uncharacterized protein</fullName>
    </submittedName>
</protein>
<organism evidence="2 3">
    <name type="scientific">Trichonephila clavipes</name>
    <name type="common">Golden silk orbweaver</name>
    <name type="synonym">Nephila clavipes</name>
    <dbReference type="NCBI Taxonomy" id="2585209"/>
    <lineage>
        <taxon>Eukaryota</taxon>
        <taxon>Metazoa</taxon>
        <taxon>Ecdysozoa</taxon>
        <taxon>Arthropoda</taxon>
        <taxon>Chelicerata</taxon>
        <taxon>Arachnida</taxon>
        <taxon>Araneae</taxon>
        <taxon>Araneomorphae</taxon>
        <taxon>Entelegynae</taxon>
        <taxon>Araneoidea</taxon>
        <taxon>Nephilidae</taxon>
        <taxon>Trichonephila</taxon>
    </lineage>
</organism>
<comment type="caution">
    <text evidence="2">The sequence shown here is derived from an EMBL/GenBank/DDBJ whole genome shotgun (WGS) entry which is preliminary data.</text>
</comment>